<feature type="domain" description="Peptidase S49" evidence="9">
    <location>
        <begin position="125"/>
        <end position="278"/>
    </location>
</feature>
<dbReference type="CDD" id="cd07023">
    <property type="entry name" value="S49_Sppa_N_C"/>
    <property type="match status" value="1"/>
</dbReference>
<gene>
    <name evidence="10" type="primary">sppA</name>
    <name evidence="10" type="ORF">M9189_12530</name>
</gene>
<comment type="similarity">
    <text evidence="2">Belongs to the peptidase S49 family.</text>
</comment>
<keyword evidence="8" id="KW-0812">Transmembrane</keyword>
<reference evidence="10" key="2">
    <citation type="submission" date="2022-06" db="EMBL/GenBank/DDBJ databases">
        <title>Xiashengella guii gen. nov. sp. nov., a bacterium isolated form anaerobic digestion tank.</title>
        <authorList>
            <person name="Huang H."/>
        </authorList>
    </citation>
    <scope>NUCLEOTIDE SEQUENCE</scope>
    <source>
        <strain evidence="10">Ai-910</strain>
    </source>
</reference>
<comment type="subcellular location">
    <subcellularLocation>
        <location evidence="1">Membrane</location>
    </subcellularLocation>
</comment>
<dbReference type="RefSeq" id="WP_250723702.1">
    <property type="nucleotide sequence ID" value="NZ_CP098400.1"/>
</dbReference>
<dbReference type="PANTHER" id="PTHR33209:SF1">
    <property type="entry name" value="PEPTIDASE S49 DOMAIN-CONTAINING PROTEIN"/>
    <property type="match status" value="1"/>
</dbReference>
<evidence type="ECO:0000256" key="5">
    <source>
        <dbReference type="ARBA" id="ARBA00022825"/>
    </source>
</evidence>
<name>A0A9J6ZQZ6_9BACT</name>
<organism evidence="10 11">
    <name type="scientific">Xiashengella succiniciproducens</name>
    <dbReference type="NCBI Taxonomy" id="2949635"/>
    <lineage>
        <taxon>Bacteria</taxon>
        <taxon>Pseudomonadati</taxon>
        <taxon>Bacteroidota</taxon>
        <taxon>Bacteroidia</taxon>
        <taxon>Marinilabiliales</taxon>
        <taxon>Marinilabiliaceae</taxon>
        <taxon>Xiashengella</taxon>
    </lineage>
</organism>
<feature type="transmembrane region" description="Helical" evidence="8">
    <location>
        <begin position="7"/>
        <end position="30"/>
    </location>
</feature>
<dbReference type="InterPro" id="IPR004634">
    <property type="entry name" value="Pept_S49_pIV"/>
</dbReference>
<accession>A0A9J6ZQZ6</accession>
<dbReference type="Pfam" id="PF01343">
    <property type="entry name" value="Peptidase_S49"/>
    <property type="match status" value="2"/>
</dbReference>
<keyword evidence="3" id="KW-0645">Protease</keyword>
<evidence type="ECO:0000256" key="1">
    <source>
        <dbReference type="ARBA" id="ARBA00004370"/>
    </source>
</evidence>
<dbReference type="Proteomes" id="UP001056426">
    <property type="component" value="Chromosome"/>
</dbReference>
<proteinExistence type="inferred from homology"/>
<dbReference type="InterPro" id="IPR029045">
    <property type="entry name" value="ClpP/crotonase-like_dom_sf"/>
</dbReference>
<dbReference type="AlphaFoldDB" id="A0A9J6ZQZ6"/>
<dbReference type="GO" id="GO:0016020">
    <property type="term" value="C:membrane"/>
    <property type="evidence" value="ECO:0007669"/>
    <property type="project" value="UniProtKB-SubCell"/>
</dbReference>
<evidence type="ECO:0000313" key="11">
    <source>
        <dbReference type="Proteomes" id="UP001056426"/>
    </source>
</evidence>
<dbReference type="NCBIfam" id="TIGR00706">
    <property type="entry name" value="SppA_dom"/>
    <property type="match status" value="1"/>
</dbReference>
<feature type="active site" description="Nucleophile" evidence="7">
    <location>
        <position position="390"/>
    </location>
</feature>
<evidence type="ECO:0000256" key="6">
    <source>
        <dbReference type="ARBA" id="ARBA00023136"/>
    </source>
</evidence>
<evidence type="ECO:0000256" key="3">
    <source>
        <dbReference type="ARBA" id="ARBA00022670"/>
    </source>
</evidence>
<dbReference type="InterPro" id="IPR004635">
    <property type="entry name" value="Pept_S49_SppA"/>
</dbReference>
<dbReference type="InterPro" id="IPR002142">
    <property type="entry name" value="Peptidase_S49"/>
</dbReference>
<dbReference type="CDD" id="cd07018">
    <property type="entry name" value="S49_SppA_67K_type"/>
    <property type="match status" value="1"/>
</dbReference>
<dbReference type="EMBL" id="CP098400">
    <property type="protein sequence ID" value="URW79672.1"/>
    <property type="molecule type" value="Genomic_DNA"/>
</dbReference>
<evidence type="ECO:0000313" key="10">
    <source>
        <dbReference type="EMBL" id="URW79672.1"/>
    </source>
</evidence>
<evidence type="ECO:0000256" key="2">
    <source>
        <dbReference type="ARBA" id="ARBA00008683"/>
    </source>
</evidence>
<dbReference type="SUPFAM" id="SSF52096">
    <property type="entry name" value="ClpP/crotonase"/>
    <property type="match status" value="2"/>
</dbReference>
<protein>
    <submittedName>
        <fullName evidence="10">Signal peptide peptidase SppA</fullName>
    </submittedName>
</protein>
<keyword evidence="5" id="KW-0720">Serine protease</keyword>
<keyword evidence="11" id="KW-1185">Reference proteome</keyword>
<dbReference type="PIRSF" id="PIRSF001217">
    <property type="entry name" value="Protease_4_SppA"/>
    <property type="match status" value="1"/>
</dbReference>
<keyword evidence="6 8" id="KW-0472">Membrane</keyword>
<feature type="domain" description="Peptidase S49" evidence="9">
    <location>
        <begin position="374"/>
        <end position="524"/>
    </location>
</feature>
<dbReference type="InterPro" id="IPR047272">
    <property type="entry name" value="S49_SppA_C"/>
</dbReference>
<evidence type="ECO:0000256" key="8">
    <source>
        <dbReference type="SAM" id="Phobius"/>
    </source>
</evidence>
<dbReference type="NCBIfam" id="TIGR00705">
    <property type="entry name" value="SppA_67K"/>
    <property type="match status" value="1"/>
</dbReference>
<evidence type="ECO:0000256" key="7">
    <source>
        <dbReference type="PIRSR" id="PIRSR001217-1"/>
    </source>
</evidence>
<evidence type="ECO:0000259" key="9">
    <source>
        <dbReference type="Pfam" id="PF01343"/>
    </source>
</evidence>
<reference evidence="10" key="1">
    <citation type="submission" date="2022-05" db="EMBL/GenBank/DDBJ databases">
        <authorList>
            <person name="Sun X."/>
        </authorList>
    </citation>
    <scope>NUCLEOTIDE SEQUENCE</scope>
    <source>
        <strain evidence="10">Ai-910</strain>
    </source>
</reference>
<dbReference type="PANTHER" id="PTHR33209">
    <property type="entry name" value="PROTEASE 4"/>
    <property type="match status" value="1"/>
</dbReference>
<dbReference type="GO" id="GO:0006465">
    <property type="term" value="P:signal peptide processing"/>
    <property type="evidence" value="ECO:0007669"/>
    <property type="project" value="InterPro"/>
</dbReference>
<dbReference type="InterPro" id="IPR047217">
    <property type="entry name" value="S49_SppA_67K_type_N"/>
</dbReference>
<dbReference type="KEGG" id="alkq:M9189_12530"/>
<dbReference type="Gene3D" id="3.90.226.10">
    <property type="entry name" value="2-enoyl-CoA Hydratase, Chain A, domain 1"/>
    <property type="match status" value="4"/>
</dbReference>
<keyword evidence="4" id="KW-0378">Hydrolase</keyword>
<sequence length="589" mass="64460">MNKFFKYFLAVIAGALVSVFILTMGFFMIISSLASSASQEVKVKDNSILVLDLNGAITERNSNDILADLTAELTGSEPSVGLNQVLKAIKQAKDDDRIKGIYLESGMPSTGYATIEEIRNALLDFRASGKFIYSFNSTYSQKGYYLATAGDKVYLNPEGMLDFQGLAGSYTFYKGLLEKLGVEVQVFKHGEFKSAVEPYILDKMSDPARLQAEVYLNSMWNHILNSISASRGLTVEELNSAASMVPVMLPGEQLLDLKLIDGLRYKDEVISELKALTNTEDNDDLNAIGVRAYSSVYLPKEKKKGLEKNKIAVIYAEGAIDDASSSGGIDSEELSRTIREARRDSSIKAIVFRINSPGGSGLGSEIIWREVKLAKETKPVVVSMGDYAASGGYYIACAADTIIAHPTTLTGSIGVFSIVPNAQKLINKIGITTDRVVTNEFADFPSLDRPFNADERRIMQAYIERFYEVFLTRCADGRSVEKEAIGKIGEGRVWSGENAIGINLVDKLGGIDDAIAVAANMAGIETYRIVELPEQLSSIEQLMKSFSGNATAKIMETLLGEEYKVLKTVKSLENAYPIQARIPYEISVN</sequence>
<feature type="active site" description="Proton donor/acceptor" evidence="7">
    <location>
        <position position="193"/>
    </location>
</feature>
<keyword evidence="8" id="KW-1133">Transmembrane helix</keyword>
<dbReference type="GO" id="GO:0008236">
    <property type="term" value="F:serine-type peptidase activity"/>
    <property type="evidence" value="ECO:0007669"/>
    <property type="project" value="UniProtKB-KW"/>
</dbReference>
<evidence type="ECO:0000256" key="4">
    <source>
        <dbReference type="ARBA" id="ARBA00022801"/>
    </source>
</evidence>